<dbReference type="Pfam" id="PF09851">
    <property type="entry name" value="SHOCT"/>
    <property type="match status" value="1"/>
</dbReference>
<gene>
    <name evidence="2" type="ORF">CUS89_07175</name>
</gene>
<dbReference type="EMBL" id="PUAP01000022">
    <property type="protein sequence ID" value="PQF23343.1"/>
    <property type="molecule type" value="Genomic_DNA"/>
</dbReference>
<evidence type="ECO:0000313" key="3">
    <source>
        <dbReference type="Proteomes" id="UP000237934"/>
    </source>
</evidence>
<accession>A0A2S7RU73</accession>
<feature type="non-terminal residue" evidence="2">
    <location>
        <position position="1"/>
    </location>
</feature>
<name>A0A2S7RU73_ENTMU</name>
<proteinExistence type="predicted"/>
<evidence type="ECO:0000313" key="2">
    <source>
        <dbReference type="EMBL" id="PQF23343.1"/>
    </source>
</evidence>
<feature type="domain" description="SHOCT" evidence="1">
    <location>
        <begin position="233"/>
        <end position="260"/>
    </location>
</feature>
<dbReference type="RefSeq" id="WP_104871602.1">
    <property type="nucleotide sequence ID" value="NZ_PUAP01000022.1"/>
</dbReference>
<organism evidence="2 3">
    <name type="scientific">Enterococcus mundtii</name>
    <dbReference type="NCBI Taxonomy" id="53346"/>
    <lineage>
        <taxon>Bacteria</taxon>
        <taxon>Bacillati</taxon>
        <taxon>Bacillota</taxon>
        <taxon>Bacilli</taxon>
        <taxon>Lactobacillales</taxon>
        <taxon>Enterococcaceae</taxon>
        <taxon>Enterococcus</taxon>
    </lineage>
</organism>
<dbReference type="AlphaFoldDB" id="A0A2S7RU73"/>
<protein>
    <recommendedName>
        <fullName evidence="1">SHOCT domain-containing protein</fullName>
    </recommendedName>
</protein>
<reference evidence="2 3" key="1">
    <citation type="journal article" date="2018" name="Pathog. Dis.">
        <title>Whole-genome sequencing based characterization of antimicrobial resistance in Enterococcus.</title>
        <authorList>
            <person name="Tyson G."/>
        </authorList>
    </citation>
    <scope>NUCLEOTIDE SEQUENCE [LARGE SCALE GENOMIC DNA]</scope>
    <source>
        <strain evidence="2 3">CVM N55263</strain>
    </source>
</reference>
<comment type="caution">
    <text evidence="2">The sequence shown here is derived from an EMBL/GenBank/DDBJ whole genome shotgun (WGS) entry which is preliminary data.</text>
</comment>
<dbReference type="Proteomes" id="UP000237934">
    <property type="component" value="Unassembled WGS sequence"/>
</dbReference>
<sequence>RIMDLTGTDMGLFGKKNEFDIEILKKKAVQKEEFTKQEFKFFTKEVGTSPSAYALDQKYLDGSREKNKSTSDREKRFSAYSPTEKVGNLVHFDDINKVLKFQNGMSLKPNSALAYEDIVDFEIIEDNNQVVKSGLSTAIGGGVIFGPAGAIAGAVIGKGRKGKEYVEKLQVILKMKNGQTKTISFISTKSKVKSLTYKTLEPQFRETVLKIESIIKQNLALYVETVSPTSSTDEIRKYKELLDDGILTQEEFDLKKKKLLGI</sequence>
<dbReference type="InterPro" id="IPR018649">
    <property type="entry name" value="SHOCT"/>
</dbReference>
<evidence type="ECO:0000259" key="1">
    <source>
        <dbReference type="Pfam" id="PF09851"/>
    </source>
</evidence>